<accession>A0A0F9IKK9</accession>
<evidence type="ECO:0000259" key="1">
    <source>
        <dbReference type="Pfam" id="PF13392"/>
    </source>
</evidence>
<name>A0A0F9IKK9_9ZZZZ</name>
<feature type="domain" description="HNH nuclease" evidence="1">
    <location>
        <begin position="105"/>
        <end position="145"/>
    </location>
</feature>
<reference evidence="2" key="1">
    <citation type="journal article" date="2015" name="Nature">
        <title>Complex archaea that bridge the gap between prokaryotes and eukaryotes.</title>
        <authorList>
            <person name="Spang A."/>
            <person name="Saw J.H."/>
            <person name="Jorgensen S.L."/>
            <person name="Zaremba-Niedzwiedzka K."/>
            <person name="Martijn J."/>
            <person name="Lind A.E."/>
            <person name="van Eijk R."/>
            <person name="Schleper C."/>
            <person name="Guy L."/>
            <person name="Ettema T.J."/>
        </authorList>
    </citation>
    <scope>NUCLEOTIDE SEQUENCE</scope>
</reference>
<dbReference type="InterPro" id="IPR003615">
    <property type="entry name" value="HNH_nuc"/>
</dbReference>
<dbReference type="Pfam" id="PF13392">
    <property type="entry name" value="HNH_3"/>
    <property type="match status" value="1"/>
</dbReference>
<dbReference type="Gene3D" id="3.90.75.20">
    <property type="match status" value="1"/>
</dbReference>
<proteinExistence type="predicted"/>
<sequence>MIQRGKKGRFIGKGKKICICEKCDNQFRIFDSRLGRFCSRKCYLEYPRHPSWNKGLKGFKHSGSFKIGKQHINWKGGKNIGIEGYILIYKPNHPCVNSSTYVQEHRLVMEEHLGRYLTKKEIVHHINFDRADNRLGNLHLFKNRSEHTKYHEFLKNCVREMVAL</sequence>
<dbReference type="InterPro" id="IPR044925">
    <property type="entry name" value="His-Me_finger_sf"/>
</dbReference>
<organism evidence="2">
    <name type="scientific">marine sediment metagenome</name>
    <dbReference type="NCBI Taxonomy" id="412755"/>
    <lineage>
        <taxon>unclassified sequences</taxon>
        <taxon>metagenomes</taxon>
        <taxon>ecological metagenomes</taxon>
    </lineage>
</organism>
<dbReference type="AlphaFoldDB" id="A0A0F9IKK9"/>
<evidence type="ECO:0000313" key="2">
    <source>
        <dbReference type="EMBL" id="KKM20339.1"/>
    </source>
</evidence>
<protein>
    <recommendedName>
        <fullName evidence="1">HNH nuclease domain-containing protein</fullName>
    </recommendedName>
</protein>
<dbReference type="SUPFAM" id="SSF54060">
    <property type="entry name" value="His-Me finger endonucleases"/>
    <property type="match status" value="1"/>
</dbReference>
<dbReference type="EMBL" id="LAZR01013787">
    <property type="protein sequence ID" value="KKM20339.1"/>
    <property type="molecule type" value="Genomic_DNA"/>
</dbReference>
<comment type="caution">
    <text evidence="2">The sequence shown here is derived from an EMBL/GenBank/DDBJ whole genome shotgun (WGS) entry which is preliminary data.</text>
</comment>
<gene>
    <name evidence="2" type="ORF">LCGC14_1646390</name>
</gene>